<dbReference type="EMBL" id="JSAN01000057">
    <property type="protein sequence ID" value="KIC72328.1"/>
    <property type="molecule type" value="Genomic_DNA"/>
</dbReference>
<feature type="transmembrane region" description="Helical" evidence="9">
    <location>
        <begin position="119"/>
        <end position="136"/>
    </location>
</feature>
<dbReference type="Proteomes" id="UP000031465">
    <property type="component" value="Unassembled WGS sequence"/>
</dbReference>
<comment type="subcellular location">
    <subcellularLocation>
        <location evidence="1">Cell membrane</location>
        <topology evidence="1">Multi-pass membrane protein</topology>
    </subcellularLocation>
</comment>
<evidence type="ECO:0000256" key="5">
    <source>
        <dbReference type="ARBA" id="ARBA00022692"/>
    </source>
</evidence>
<dbReference type="NCBIfam" id="TIGR00796">
    <property type="entry name" value="livcs"/>
    <property type="match status" value="1"/>
</dbReference>
<feature type="transmembrane region" description="Helical" evidence="9">
    <location>
        <begin position="228"/>
        <end position="252"/>
    </location>
</feature>
<reference evidence="10 11" key="1">
    <citation type="journal article" date="2014" name="Mol. Biol. Evol.">
        <title>Massive expansion of Ubiquitination-related gene families within the Chlamydiae.</title>
        <authorList>
            <person name="Domman D."/>
            <person name="Collingro A."/>
            <person name="Lagkouvardos I."/>
            <person name="Gehre L."/>
            <person name="Weinmaier T."/>
            <person name="Rattei T."/>
            <person name="Subtil A."/>
            <person name="Horn M."/>
        </authorList>
    </citation>
    <scope>NUCLEOTIDE SEQUENCE [LARGE SCALE GENOMIC DNA]</scope>
    <source>
        <strain evidence="10 11">EI2</strain>
    </source>
</reference>
<keyword evidence="8 9" id="KW-0472">Membrane</keyword>
<dbReference type="AlphaFoldDB" id="A0A0C1HC00"/>
<dbReference type="GO" id="GO:0005886">
    <property type="term" value="C:plasma membrane"/>
    <property type="evidence" value="ECO:0007669"/>
    <property type="project" value="UniProtKB-SubCell"/>
</dbReference>
<feature type="transmembrane region" description="Helical" evidence="9">
    <location>
        <begin position="188"/>
        <end position="208"/>
    </location>
</feature>
<comment type="caution">
    <text evidence="10">The sequence shown here is derived from an EMBL/GenBank/DDBJ whole genome shotgun (WGS) entry which is preliminary data.</text>
</comment>
<dbReference type="RefSeq" id="WP_039357733.1">
    <property type="nucleotide sequence ID" value="NZ_JSAN01000057.1"/>
</dbReference>
<protein>
    <submittedName>
        <fullName evidence="10">Putative branched-chain amino acid transport system II carrier protein</fullName>
    </submittedName>
</protein>
<dbReference type="PANTHER" id="PTHR30588">
    <property type="entry name" value="BRANCHED-CHAIN AMINO ACID TRANSPORT SYSTEM 2 CARRIER PROTEIN"/>
    <property type="match status" value="1"/>
</dbReference>
<evidence type="ECO:0000256" key="7">
    <source>
        <dbReference type="ARBA" id="ARBA00022989"/>
    </source>
</evidence>
<dbReference type="GO" id="GO:0015188">
    <property type="term" value="F:L-isoleucine transmembrane transporter activity"/>
    <property type="evidence" value="ECO:0007669"/>
    <property type="project" value="TreeGrafter"/>
</dbReference>
<dbReference type="InterPro" id="IPR004685">
    <property type="entry name" value="Brnchd-chn_aa_trnsp_Livcs"/>
</dbReference>
<keyword evidence="7 9" id="KW-1133">Transmembrane helix</keyword>
<feature type="transmembrane region" description="Helical" evidence="9">
    <location>
        <begin position="281"/>
        <end position="308"/>
    </location>
</feature>
<sequence length="393" mass="42865">MKKPSPRSNTLATGLAMFSMFFGAGNVVFPLALGQHAKDQNIYAIIGLLITAVGVPFLGLIAMTLFDGNYRAFFNRLGKIPGFLIALTIMGLIGPFGALPRCIALSYSTISLAIPHLELIPFSIISCILIYLFTFRKNNIIDVLGYVLTPFLLFSLLIIILKGFWEANGLPASIHQPYETFLVGLQEGYQTMDLLGAFFFCSVVLACLKKGVEPQTHEHVNYKKMIILTLKASCIGAFLLGLVYLGFSYVAAYNSENLAEVSKEQVLATLSHQILGPNAGIVASIAVALACLTTAIALAVVFAEFLHFDVSKGKISYHNSLILTLVVSFIFSTLNFTGIIAFLAPILEVCYPVLIVLCIVNIGYKLVHFKPVKIPVFSIFALSLLYHASSYLK</sequence>
<dbReference type="PANTHER" id="PTHR30588:SF0">
    <property type="entry name" value="BRANCHED-CHAIN AMINO ACID PERMEASE BRNQ"/>
    <property type="match status" value="1"/>
</dbReference>
<gene>
    <name evidence="10" type="primary">braB</name>
    <name evidence="10" type="ORF">DB44_CK00010</name>
</gene>
<evidence type="ECO:0000313" key="10">
    <source>
        <dbReference type="EMBL" id="KIC72328.1"/>
    </source>
</evidence>
<evidence type="ECO:0000256" key="4">
    <source>
        <dbReference type="ARBA" id="ARBA00022475"/>
    </source>
</evidence>
<dbReference type="GO" id="GO:0015818">
    <property type="term" value="P:isoleucine transport"/>
    <property type="evidence" value="ECO:0007669"/>
    <property type="project" value="TreeGrafter"/>
</dbReference>
<dbReference type="Pfam" id="PF05525">
    <property type="entry name" value="Branch_AA_trans"/>
    <property type="match status" value="1"/>
</dbReference>
<comment type="similarity">
    <text evidence="2">Belongs to the branched chain amino acid transporter family.</text>
</comment>
<dbReference type="GO" id="GO:0005304">
    <property type="term" value="F:L-valine transmembrane transporter activity"/>
    <property type="evidence" value="ECO:0007669"/>
    <property type="project" value="TreeGrafter"/>
</dbReference>
<feature type="transmembrane region" description="Helical" evidence="9">
    <location>
        <begin position="320"/>
        <end position="343"/>
    </location>
</feature>
<dbReference type="GO" id="GO:0015820">
    <property type="term" value="P:L-leucine transport"/>
    <property type="evidence" value="ECO:0007669"/>
    <property type="project" value="TreeGrafter"/>
</dbReference>
<evidence type="ECO:0000256" key="6">
    <source>
        <dbReference type="ARBA" id="ARBA00022970"/>
    </source>
</evidence>
<evidence type="ECO:0000256" key="1">
    <source>
        <dbReference type="ARBA" id="ARBA00004651"/>
    </source>
</evidence>
<keyword evidence="3" id="KW-0813">Transport</keyword>
<dbReference type="GO" id="GO:0015190">
    <property type="term" value="F:L-leucine transmembrane transporter activity"/>
    <property type="evidence" value="ECO:0007669"/>
    <property type="project" value="TreeGrafter"/>
</dbReference>
<feature type="transmembrane region" description="Helical" evidence="9">
    <location>
        <begin position="143"/>
        <end position="165"/>
    </location>
</feature>
<dbReference type="PATRIC" id="fig|362787.3.peg.856"/>
<evidence type="ECO:0000256" key="3">
    <source>
        <dbReference type="ARBA" id="ARBA00022448"/>
    </source>
</evidence>
<evidence type="ECO:0000313" key="11">
    <source>
        <dbReference type="Proteomes" id="UP000031465"/>
    </source>
</evidence>
<feature type="transmembrane region" description="Helical" evidence="9">
    <location>
        <begin position="44"/>
        <end position="66"/>
    </location>
</feature>
<evidence type="ECO:0000256" key="9">
    <source>
        <dbReference type="SAM" id="Phobius"/>
    </source>
</evidence>
<proteinExistence type="inferred from homology"/>
<keyword evidence="6" id="KW-0029">Amino-acid transport</keyword>
<name>A0A0C1HC00_9BACT</name>
<evidence type="ECO:0000256" key="2">
    <source>
        <dbReference type="ARBA" id="ARBA00008540"/>
    </source>
</evidence>
<feature type="transmembrane region" description="Helical" evidence="9">
    <location>
        <begin position="374"/>
        <end position="392"/>
    </location>
</feature>
<organism evidence="10 11">
    <name type="scientific">Candidatus Protochlamydia amoebophila</name>
    <dbReference type="NCBI Taxonomy" id="362787"/>
    <lineage>
        <taxon>Bacteria</taxon>
        <taxon>Pseudomonadati</taxon>
        <taxon>Chlamydiota</taxon>
        <taxon>Chlamydiia</taxon>
        <taxon>Parachlamydiales</taxon>
        <taxon>Parachlamydiaceae</taxon>
        <taxon>Candidatus Protochlamydia</taxon>
    </lineage>
</organism>
<evidence type="ECO:0000256" key="8">
    <source>
        <dbReference type="ARBA" id="ARBA00023136"/>
    </source>
</evidence>
<keyword evidence="5 9" id="KW-0812">Transmembrane</keyword>
<feature type="transmembrane region" description="Helical" evidence="9">
    <location>
        <begin position="78"/>
        <end position="99"/>
    </location>
</feature>
<feature type="transmembrane region" description="Helical" evidence="9">
    <location>
        <begin position="349"/>
        <end position="367"/>
    </location>
</feature>
<accession>A0A0C1HC00</accession>
<keyword evidence="4" id="KW-1003">Cell membrane</keyword>